<organism evidence="5 6">
    <name type="scientific">Sarcophilus harrisii</name>
    <name type="common">Tasmanian devil</name>
    <name type="synonym">Sarcophilus laniarius</name>
    <dbReference type="NCBI Taxonomy" id="9305"/>
    <lineage>
        <taxon>Eukaryota</taxon>
        <taxon>Metazoa</taxon>
        <taxon>Chordata</taxon>
        <taxon>Craniata</taxon>
        <taxon>Vertebrata</taxon>
        <taxon>Euteleostomi</taxon>
        <taxon>Mammalia</taxon>
        <taxon>Metatheria</taxon>
        <taxon>Dasyuromorphia</taxon>
        <taxon>Dasyuridae</taxon>
        <taxon>Sarcophilus</taxon>
    </lineage>
</organism>
<feature type="compositionally biased region" description="Low complexity" evidence="3">
    <location>
        <begin position="372"/>
        <end position="384"/>
    </location>
</feature>
<accession>G3VGR6</accession>
<keyword evidence="1 2" id="KW-0175">Coiled coil</keyword>
<evidence type="ECO:0000313" key="6">
    <source>
        <dbReference type="Proteomes" id="UP000007648"/>
    </source>
</evidence>
<dbReference type="GeneTree" id="ENSGT00940000154427"/>
<dbReference type="eggNOG" id="ENOG502RXQ4">
    <property type="taxonomic scope" value="Eukaryota"/>
</dbReference>
<evidence type="ECO:0000256" key="1">
    <source>
        <dbReference type="ARBA" id="ARBA00023054"/>
    </source>
</evidence>
<dbReference type="OrthoDB" id="2129492at2759"/>
<dbReference type="Proteomes" id="UP000007648">
    <property type="component" value="Unassembled WGS sequence"/>
</dbReference>
<dbReference type="RefSeq" id="XP_012397401.1">
    <property type="nucleotide sequence ID" value="XM_012541947.2"/>
</dbReference>
<feature type="compositionally biased region" description="Low complexity" evidence="3">
    <location>
        <begin position="337"/>
        <end position="351"/>
    </location>
</feature>
<reference evidence="5 6" key="1">
    <citation type="journal article" date="2011" name="Proc. Natl. Acad. Sci. U.S.A.">
        <title>Genetic diversity and population structure of the endangered marsupial Sarcophilus harrisii (Tasmanian devil).</title>
        <authorList>
            <person name="Miller W."/>
            <person name="Hayes V.M."/>
            <person name="Ratan A."/>
            <person name="Petersen D.C."/>
            <person name="Wittekindt N.E."/>
            <person name="Miller J."/>
            <person name="Walenz B."/>
            <person name="Knight J."/>
            <person name="Qi J."/>
            <person name="Zhao F."/>
            <person name="Wang Q."/>
            <person name="Bedoya-Reina O.C."/>
            <person name="Katiyar N."/>
            <person name="Tomsho L.P."/>
            <person name="Kasson L.M."/>
            <person name="Hardie R.A."/>
            <person name="Woodbridge P."/>
            <person name="Tindall E.A."/>
            <person name="Bertelsen M.F."/>
            <person name="Dixon D."/>
            <person name="Pyecroft S."/>
            <person name="Helgen K.M."/>
            <person name="Lesk A.M."/>
            <person name="Pringle T.H."/>
            <person name="Patterson N."/>
            <person name="Zhang Y."/>
            <person name="Kreiss A."/>
            <person name="Woods G.M."/>
            <person name="Jones M.E."/>
            <person name="Schuster S.C."/>
        </authorList>
    </citation>
    <scope>NUCLEOTIDE SEQUENCE [LARGE SCALE GENOMIC DNA]</scope>
</reference>
<protein>
    <submittedName>
        <fullName evidence="5">Coiled-coil domain containing 166</fullName>
    </submittedName>
</protein>
<dbReference type="GeneID" id="100919126"/>
<feature type="coiled-coil region" evidence="2">
    <location>
        <begin position="215"/>
        <end position="263"/>
    </location>
</feature>
<keyword evidence="6" id="KW-1185">Reference proteome</keyword>
<feature type="domain" description="DUF4515" evidence="4">
    <location>
        <begin position="70"/>
        <end position="258"/>
    </location>
</feature>
<name>G3VGR6_SARHA</name>
<dbReference type="KEGG" id="shr:100919126"/>
<dbReference type="AlphaFoldDB" id="G3VGR6"/>
<dbReference type="HOGENOM" id="CLU_652068_0_0_1"/>
<dbReference type="PANTHER" id="PTHR14845">
    <property type="entry name" value="COILED-COIL DOMAIN-CONTAINING 166"/>
    <property type="match status" value="1"/>
</dbReference>
<sequence length="421" mass="47459">MASKKKSGGAGRRGQGGIDVTEPVLSERYQFLQREYAALTEQLETYEKRVQNILWENDFLDREAAQLREENRQYAAYMSSRAQRCANIIITLDAQNRADLAQVHFQQEELTTLYQGREGAVRSQLTEMEARSANMAYQVEQLQPFKELQLEQLARIKTLERELLHMRVEHTQLLHRVKGRFLEDKAAYEREARQQLQLLVRKAEREATRSLVLHIQSIKAENRRLRQELLELLLRTKLLHDTRQELLEQRTRLRQEHEDNREMGKIHDWLKRGPDGPKLWEPPLHEVSSTSLSTLLAPSSLMPTSSSLPPSSPMPQTSPMYFASPRLQASPIPPASPMLQASPLPAASPISPVSPDPPISPKSPEFSENTAGSPGVSPSVPTGPNTESPTIDGSHEVPLQASLLSKSTSHESINIGSKTDP</sequence>
<dbReference type="InParanoid" id="G3VGR6"/>
<gene>
    <name evidence="5" type="primary">CCDC166</name>
</gene>
<feature type="compositionally biased region" description="Polar residues" evidence="3">
    <location>
        <begin position="402"/>
        <end position="421"/>
    </location>
</feature>
<feature type="compositionally biased region" description="Low complexity" evidence="3">
    <location>
        <begin position="298"/>
        <end position="320"/>
    </location>
</feature>
<feature type="region of interest" description="Disordered" evidence="3">
    <location>
        <begin position="298"/>
        <end position="421"/>
    </location>
</feature>
<dbReference type="CTD" id="100130274"/>
<dbReference type="OMA" id="HHTRRQL"/>
<dbReference type="STRING" id="9305.ENSSHAP00000002370"/>
<dbReference type="PANTHER" id="PTHR14845:SF4">
    <property type="entry name" value="COILED-COIL DOMAIN-CONTAINING PROTEIN 166"/>
    <property type="match status" value="1"/>
</dbReference>
<feature type="compositionally biased region" description="Pro residues" evidence="3">
    <location>
        <begin position="352"/>
        <end position="361"/>
    </location>
</feature>
<reference evidence="5" key="3">
    <citation type="submission" date="2025-09" db="UniProtKB">
        <authorList>
            <consortium name="Ensembl"/>
        </authorList>
    </citation>
    <scope>IDENTIFICATION</scope>
</reference>
<proteinExistence type="predicted"/>
<reference evidence="5" key="2">
    <citation type="submission" date="2025-08" db="UniProtKB">
        <authorList>
            <consortium name="Ensembl"/>
        </authorList>
    </citation>
    <scope>IDENTIFICATION</scope>
</reference>
<dbReference type="Pfam" id="PF14988">
    <property type="entry name" value="DUF4515"/>
    <property type="match status" value="1"/>
</dbReference>
<evidence type="ECO:0000256" key="2">
    <source>
        <dbReference type="SAM" id="Coils"/>
    </source>
</evidence>
<evidence type="ECO:0000256" key="3">
    <source>
        <dbReference type="SAM" id="MobiDB-lite"/>
    </source>
</evidence>
<dbReference type="InterPro" id="IPR032777">
    <property type="entry name" value="DUF4515"/>
</dbReference>
<evidence type="ECO:0000259" key="4">
    <source>
        <dbReference type="Pfam" id="PF14988"/>
    </source>
</evidence>
<feature type="coiled-coil region" evidence="2">
    <location>
        <begin position="29"/>
        <end position="70"/>
    </location>
</feature>
<dbReference type="Ensembl" id="ENSSHAT00000002395.2">
    <property type="protein sequence ID" value="ENSSHAP00000002370.1"/>
    <property type="gene ID" value="ENSSHAG00000002103.2"/>
</dbReference>
<evidence type="ECO:0000313" key="5">
    <source>
        <dbReference type="Ensembl" id="ENSSHAP00000002370.1"/>
    </source>
</evidence>